<dbReference type="EMBL" id="VXPY01000003">
    <property type="protein sequence ID" value="MYD88795.1"/>
    <property type="molecule type" value="Genomic_DNA"/>
</dbReference>
<dbReference type="Gene3D" id="1.10.3720.10">
    <property type="entry name" value="MetI-like"/>
    <property type="match status" value="1"/>
</dbReference>
<comment type="caution">
    <text evidence="9">The sequence shown here is derived from an EMBL/GenBank/DDBJ whole genome shotgun (WGS) entry which is preliminary data.</text>
</comment>
<comment type="subcellular location">
    <subcellularLocation>
        <location evidence="1 7">Cell membrane</location>
        <topology evidence="1 7">Multi-pass membrane protein</topology>
    </subcellularLocation>
</comment>
<keyword evidence="5 7" id="KW-1133">Transmembrane helix</keyword>
<evidence type="ECO:0000313" key="9">
    <source>
        <dbReference type="EMBL" id="MYD88795.1"/>
    </source>
</evidence>
<evidence type="ECO:0000256" key="1">
    <source>
        <dbReference type="ARBA" id="ARBA00004651"/>
    </source>
</evidence>
<feature type="transmembrane region" description="Helical" evidence="7">
    <location>
        <begin position="20"/>
        <end position="40"/>
    </location>
</feature>
<dbReference type="PROSITE" id="PS50928">
    <property type="entry name" value="ABC_TM1"/>
    <property type="match status" value="1"/>
</dbReference>
<evidence type="ECO:0000256" key="3">
    <source>
        <dbReference type="ARBA" id="ARBA00022475"/>
    </source>
</evidence>
<keyword evidence="6 7" id="KW-0472">Membrane</keyword>
<feature type="transmembrane region" description="Helical" evidence="7">
    <location>
        <begin position="225"/>
        <end position="247"/>
    </location>
</feature>
<dbReference type="InterPro" id="IPR051393">
    <property type="entry name" value="ABC_transporter_permease"/>
</dbReference>
<dbReference type="GO" id="GO:0055085">
    <property type="term" value="P:transmembrane transport"/>
    <property type="evidence" value="ECO:0007669"/>
    <property type="project" value="InterPro"/>
</dbReference>
<feature type="transmembrane region" description="Helical" evidence="7">
    <location>
        <begin position="118"/>
        <end position="138"/>
    </location>
</feature>
<dbReference type="InterPro" id="IPR035906">
    <property type="entry name" value="MetI-like_sf"/>
</dbReference>
<dbReference type="AlphaFoldDB" id="A0A6B1DPR9"/>
<dbReference type="PANTHER" id="PTHR30193">
    <property type="entry name" value="ABC TRANSPORTER PERMEASE PROTEIN"/>
    <property type="match status" value="1"/>
</dbReference>
<keyword evidence="2 7" id="KW-0813">Transport</keyword>
<dbReference type="Pfam" id="PF00528">
    <property type="entry name" value="BPD_transp_1"/>
    <property type="match status" value="1"/>
</dbReference>
<reference evidence="9" key="1">
    <citation type="submission" date="2019-09" db="EMBL/GenBank/DDBJ databases">
        <title>Characterisation of the sponge microbiome using genome-centric metagenomics.</title>
        <authorList>
            <person name="Engelberts J.P."/>
            <person name="Robbins S.J."/>
            <person name="De Goeij J.M."/>
            <person name="Aranda M."/>
            <person name="Bell S.C."/>
            <person name="Webster N.S."/>
        </authorList>
    </citation>
    <scope>NUCLEOTIDE SEQUENCE</scope>
    <source>
        <strain evidence="9">SB0662_bin_9</strain>
    </source>
</reference>
<protein>
    <submittedName>
        <fullName evidence="9">Sugar ABC transporter permease</fullName>
    </submittedName>
</protein>
<evidence type="ECO:0000256" key="2">
    <source>
        <dbReference type="ARBA" id="ARBA00022448"/>
    </source>
</evidence>
<feature type="transmembrane region" description="Helical" evidence="7">
    <location>
        <begin position="84"/>
        <end position="106"/>
    </location>
</feature>
<feature type="domain" description="ABC transmembrane type-1" evidence="8">
    <location>
        <begin position="81"/>
        <end position="294"/>
    </location>
</feature>
<dbReference type="CDD" id="cd06261">
    <property type="entry name" value="TM_PBP2"/>
    <property type="match status" value="1"/>
</dbReference>
<gene>
    <name evidence="9" type="ORF">F4Y08_00425</name>
</gene>
<dbReference type="GO" id="GO:0005886">
    <property type="term" value="C:plasma membrane"/>
    <property type="evidence" value="ECO:0007669"/>
    <property type="project" value="UniProtKB-SubCell"/>
</dbReference>
<evidence type="ECO:0000256" key="4">
    <source>
        <dbReference type="ARBA" id="ARBA00022692"/>
    </source>
</evidence>
<dbReference type="SUPFAM" id="SSF161098">
    <property type="entry name" value="MetI-like"/>
    <property type="match status" value="1"/>
</dbReference>
<evidence type="ECO:0000256" key="6">
    <source>
        <dbReference type="ARBA" id="ARBA00023136"/>
    </source>
</evidence>
<evidence type="ECO:0000259" key="8">
    <source>
        <dbReference type="PROSITE" id="PS50928"/>
    </source>
</evidence>
<dbReference type="InterPro" id="IPR000515">
    <property type="entry name" value="MetI-like"/>
</dbReference>
<keyword evidence="3" id="KW-1003">Cell membrane</keyword>
<dbReference type="PANTHER" id="PTHR30193:SF41">
    <property type="entry name" value="DIACETYLCHITOBIOSE UPTAKE SYSTEM PERMEASE PROTEIN NGCF"/>
    <property type="match status" value="1"/>
</dbReference>
<keyword evidence="4 7" id="KW-0812">Transmembrane</keyword>
<sequence>MSVQQGAAAPGMSGLRRTQLRFIVTVLVPTMAFFCIYRFFPVGYAFYISLHDKRLLRAENIYVGIENYARIAADPIFRLSIGNAFYYAVGATVFGVIVSLWLTLLLNPIRRGSLMIRLFYFLPQMTNGIAVLLMWSWLLRPRFGLINQLLQQAGYPERIYFLGDPVLAMPTLIMMSVWGGLGFTMMILLAGLRGIPLEFYEAAHIDGGNWWKVARFITVPLMKPVLTFVTITGIIGGFNVFGVIYVLTRGGPLNSTMTISYYIYRTGFVDRFIGLASAMAFVMFIIIIVLTVIQLRITRENWEF</sequence>
<feature type="transmembrane region" description="Helical" evidence="7">
    <location>
        <begin position="272"/>
        <end position="293"/>
    </location>
</feature>
<proteinExistence type="inferred from homology"/>
<evidence type="ECO:0000256" key="7">
    <source>
        <dbReference type="RuleBase" id="RU363032"/>
    </source>
</evidence>
<evidence type="ECO:0000256" key="5">
    <source>
        <dbReference type="ARBA" id="ARBA00022989"/>
    </source>
</evidence>
<organism evidence="9">
    <name type="scientific">Caldilineaceae bacterium SB0662_bin_9</name>
    <dbReference type="NCBI Taxonomy" id="2605258"/>
    <lineage>
        <taxon>Bacteria</taxon>
        <taxon>Bacillati</taxon>
        <taxon>Chloroflexota</taxon>
        <taxon>Caldilineae</taxon>
        <taxon>Caldilineales</taxon>
        <taxon>Caldilineaceae</taxon>
    </lineage>
</organism>
<accession>A0A6B1DPR9</accession>
<comment type="similarity">
    <text evidence="7">Belongs to the binding-protein-dependent transport system permease family.</text>
</comment>
<feature type="transmembrane region" description="Helical" evidence="7">
    <location>
        <begin position="167"/>
        <end position="190"/>
    </location>
</feature>
<name>A0A6B1DPR9_9CHLR</name>